<feature type="transmembrane region" description="Helical" evidence="7">
    <location>
        <begin position="152"/>
        <end position="172"/>
    </location>
</feature>
<dbReference type="EMBL" id="RZNJ01000002">
    <property type="protein sequence ID" value="RUT32582.1"/>
    <property type="molecule type" value="Genomic_DNA"/>
</dbReference>
<dbReference type="RefSeq" id="WP_127187539.1">
    <property type="nucleotide sequence ID" value="NZ_RZNJ01000002.1"/>
</dbReference>
<dbReference type="Pfam" id="PF00528">
    <property type="entry name" value="BPD_transp_1"/>
    <property type="match status" value="1"/>
</dbReference>
<name>A0A433XET6_9HYPH</name>
<keyword evidence="10" id="KW-1185">Reference proteome</keyword>
<dbReference type="InterPro" id="IPR035906">
    <property type="entry name" value="MetI-like_sf"/>
</dbReference>
<dbReference type="PROSITE" id="PS50928">
    <property type="entry name" value="ABC_TM1"/>
    <property type="match status" value="1"/>
</dbReference>
<evidence type="ECO:0000313" key="10">
    <source>
        <dbReference type="Proteomes" id="UP000281547"/>
    </source>
</evidence>
<comment type="similarity">
    <text evidence="7">Belongs to the binding-protein-dependent transport system permease family.</text>
</comment>
<comment type="subcellular location">
    <subcellularLocation>
        <location evidence="1 7">Cell membrane</location>
        <topology evidence="1 7">Multi-pass membrane protein</topology>
    </subcellularLocation>
</comment>
<keyword evidence="2 7" id="KW-0813">Transport</keyword>
<keyword evidence="6 7" id="KW-0472">Membrane</keyword>
<organism evidence="9 10">
    <name type="scientific">Arsenicitalea aurantiaca</name>
    <dbReference type="NCBI Taxonomy" id="1783274"/>
    <lineage>
        <taxon>Bacteria</taxon>
        <taxon>Pseudomonadati</taxon>
        <taxon>Pseudomonadota</taxon>
        <taxon>Alphaproteobacteria</taxon>
        <taxon>Hyphomicrobiales</taxon>
        <taxon>Devosiaceae</taxon>
        <taxon>Arsenicitalea</taxon>
    </lineage>
</organism>
<evidence type="ECO:0000256" key="6">
    <source>
        <dbReference type="ARBA" id="ARBA00023136"/>
    </source>
</evidence>
<evidence type="ECO:0000256" key="5">
    <source>
        <dbReference type="ARBA" id="ARBA00022989"/>
    </source>
</evidence>
<dbReference type="OrthoDB" id="9815445at2"/>
<evidence type="ECO:0000256" key="3">
    <source>
        <dbReference type="ARBA" id="ARBA00022475"/>
    </source>
</evidence>
<evidence type="ECO:0000256" key="4">
    <source>
        <dbReference type="ARBA" id="ARBA00022692"/>
    </source>
</evidence>
<evidence type="ECO:0000256" key="1">
    <source>
        <dbReference type="ARBA" id="ARBA00004651"/>
    </source>
</evidence>
<dbReference type="Proteomes" id="UP000281547">
    <property type="component" value="Unassembled WGS sequence"/>
</dbReference>
<dbReference type="GO" id="GO:0055085">
    <property type="term" value="P:transmembrane transport"/>
    <property type="evidence" value="ECO:0007669"/>
    <property type="project" value="InterPro"/>
</dbReference>
<dbReference type="SUPFAM" id="SSF161098">
    <property type="entry name" value="MetI-like"/>
    <property type="match status" value="1"/>
</dbReference>
<protein>
    <submittedName>
        <fullName evidence="9">Carbohydrate ABC transporter permease</fullName>
    </submittedName>
</protein>
<gene>
    <name evidence="9" type="ORF">EMQ25_05355</name>
</gene>
<dbReference type="AlphaFoldDB" id="A0A433XET6"/>
<feature type="transmembrane region" description="Helical" evidence="7">
    <location>
        <begin position="118"/>
        <end position="140"/>
    </location>
</feature>
<feature type="transmembrane region" description="Helical" evidence="7">
    <location>
        <begin position="21"/>
        <end position="43"/>
    </location>
</feature>
<comment type="caution">
    <text evidence="9">The sequence shown here is derived from an EMBL/GenBank/DDBJ whole genome shotgun (WGS) entry which is preliminary data.</text>
</comment>
<keyword evidence="3" id="KW-1003">Cell membrane</keyword>
<proteinExistence type="inferred from homology"/>
<sequence>METTMTDRLRSALGIVHWRNVPLMIVLLIGAGLMIMPFLWMVAASFRPIGESYRLPPSVFPDNLDLAAYREALSSGVPFLTMYWNSFVIAAATTIGTLVTSALAAFAFSRLEFRSREFLFIFMLLGLMVPPALVLIPLYFGYARIGLLDTHVGLALPAMASSFGVFMMRQFMLNLPKALEEAALLDGANYRQIFWTITLPQLGPALATLGIITFITSWNNFVSPFVLITSWDKMTLPVGIVALQGVMGSARLSVIMAAATMSILPLLLVFLVAQRFIVESITMSGVKG</sequence>
<evidence type="ECO:0000256" key="7">
    <source>
        <dbReference type="RuleBase" id="RU363032"/>
    </source>
</evidence>
<keyword evidence="4 7" id="KW-0812">Transmembrane</keyword>
<keyword evidence="5 7" id="KW-1133">Transmembrane helix</keyword>
<accession>A0A433XET6</accession>
<feature type="domain" description="ABC transmembrane type-1" evidence="8">
    <location>
        <begin position="83"/>
        <end position="273"/>
    </location>
</feature>
<dbReference type="CDD" id="cd06261">
    <property type="entry name" value="TM_PBP2"/>
    <property type="match status" value="1"/>
</dbReference>
<dbReference type="InterPro" id="IPR000515">
    <property type="entry name" value="MetI-like"/>
</dbReference>
<reference evidence="9 10" key="1">
    <citation type="journal article" date="2016" name="Int. J. Syst. Evol. Microbiol.">
        <title>Arsenicitalea aurantiaca gen. nov., sp. nov., a new member of the family Hyphomicrobiaceae, isolated from high-arsenic sediment.</title>
        <authorList>
            <person name="Mu Y."/>
            <person name="Zhou L."/>
            <person name="Zeng X.C."/>
            <person name="Liu L."/>
            <person name="Pan Y."/>
            <person name="Chen X."/>
            <person name="Wang J."/>
            <person name="Li S."/>
            <person name="Li W.J."/>
            <person name="Wang Y."/>
        </authorList>
    </citation>
    <scope>NUCLEOTIDE SEQUENCE [LARGE SCALE GENOMIC DNA]</scope>
    <source>
        <strain evidence="9 10">42-50</strain>
    </source>
</reference>
<evidence type="ECO:0000256" key="2">
    <source>
        <dbReference type="ARBA" id="ARBA00022448"/>
    </source>
</evidence>
<dbReference type="Gene3D" id="1.10.3720.10">
    <property type="entry name" value="MetI-like"/>
    <property type="match status" value="1"/>
</dbReference>
<feature type="transmembrane region" description="Helical" evidence="7">
    <location>
        <begin position="252"/>
        <end position="273"/>
    </location>
</feature>
<dbReference type="GO" id="GO:0005886">
    <property type="term" value="C:plasma membrane"/>
    <property type="evidence" value="ECO:0007669"/>
    <property type="project" value="UniProtKB-SubCell"/>
</dbReference>
<feature type="transmembrane region" description="Helical" evidence="7">
    <location>
        <begin position="193"/>
        <end position="215"/>
    </location>
</feature>
<dbReference type="PANTHER" id="PTHR43744">
    <property type="entry name" value="ABC TRANSPORTER PERMEASE PROTEIN MG189-RELATED-RELATED"/>
    <property type="match status" value="1"/>
</dbReference>
<evidence type="ECO:0000259" key="8">
    <source>
        <dbReference type="PROSITE" id="PS50928"/>
    </source>
</evidence>
<dbReference type="PANTHER" id="PTHR43744:SF12">
    <property type="entry name" value="ABC TRANSPORTER PERMEASE PROTEIN MG189-RELATED"/>
    <property type="match status" value="1"/>
</dbReference>
<evidence type="ECO:0000313" key="9">
    <source>
        <dbReference type="EMBL" id="RUT32582.1"/>
    </source>
</evidence>
<feature type="transmembrane region" description="Helical" evidence="7">
    <location>
        <begin position="83"/>
        <end position="106"/>
    </location>
</feature>